<gene>
    <name evidence="2" type="ORF">OZSIB_0286</name>
</gene>
<organism evidence="2 3">
    <name type="scientific">Candidatus Ozemobacter sibiricus</name>
    <dbReference type="NCBI Taxonomy" id="2268124"/>
    <lineage>
        <taxon>Bacteria</taxon>
        <taxon>Candidatus Ozemobacteria</taxon>
        <taxon>Candidatus Ozemobacterales</taxon>
        <taxon>Candidatus Ozemobacteraceae</taxon>
        <taxon>Candidatus Ozemobacter</taxon>
    </lineage>
</organism>
<feature type="region of interest" description="Disordered" evidence="1">
    <location>
        <begin position="17"/>
        <end position="62"/>
    </location>
</feature>
<proteinExistence type="predicted"/>
<dbReference type="Proteomes" id="UP000252355">
    <property type="component" value="Unassembled WGS sequence"/>
</dbReference>
<reference evidence="2 3" key="1">
    <citation type="submission" date="2018-05" db="EMBL/GenBank/DDBJ databases">
        <title>A metagenomic window into the 2 km-deep terrestrial subsurface aquifer revealed taxonomically and functionally diverse microbial community comprising novel uncultured bacterial lineages.</title>
        <authorList>
            <person name="Kadnikov V.V."/>
            <person name="Mardanov A.V."/>
            <person name="Beletsky A.V."/>
            <person name="Banks D."/>
            <person name="Pimenov N.V."/>
            <person name="Frank Y.A."/>
            <person name="Karnachuk O.V."/>
            <person name="Ravin N.V."/>
        </authorList>
    </citation>
    <scope>NUCLEOTIDE SEQUENCE [LARGE SCALE GENOMIC DNA]</scope>
    <source>
        <strain evidence="2">BY5</strain>
    </source>
</reference>
<evidence type="ECO:0000313" key="3">
    <source>
        <dbReference type="Proteomes" id="UP000252355"/>
    </source>
</evidence>
<sequence>MKGVSDLLHLHAASIPRLGGRRKTSSGCSGRGATIGGRVGSHEPPPQQGQSQPLAGRSGRGR</sequence>
<name>A0A367ZP56_9BACT</name>
<dbReference type="EMBL" id="QOQW01000015">
    <property type="protein sequence ID" value="RCK79172.1"/>
    <property type="molecule type" value="Genomic_DNA"/>
</dbReference>
<protein>
    <submittedName>
        <fullName evidence="2">Uncharacterized protein</fullName>
    </submittedName>
</protein>
<feature type="compositionally biased region" description="Gly residues" evidence="1">
    <location>
        <begin position="29"/>
        <end position="39"/>
    </location>
</feature>
<comment type="caution">
    <text evidence="2">The sequence shown here is derived from an EMBL/GenBank/DDBJ whole genome shotgun (WGS) entry which is preliminary data.</text>
</comment>
<accession>A0A367ZP56</accession>
<evidence type="ECO:0000256" key="1">
    <source>
        <dbReference type="SAM" id="MobiDB-lite"/>
    </source>
</evidence>
<evidence type="ECO:0000313" key="2">
    <source>
        <dbReference type="EMBL" id="RCK79172.1"/>
    </source>
</evidence>
<dbReference type="AlphaFoldDB" id="A0A367ZP56"/>